<feature type="compositionally biased region" description="Polar residues" evidence="5">
    <location>
        <begin position="229"/>
        <end position="248"/>
    </location>
</feature>
<comment type="function">
    <text evidence="4">Acts as a negative regulator of abscisic acid (ABA) response.</text>
</comment>
<evidence type="ECO:0000256" key="2">
    <source>
        <dbReference type="ARBA" id="ARBA00006081"/>
    </source>
</evidence>
<name>A0A2G9H923_9LAMI</name>
<dbReference type="EMBL" id="NKXS01002363">
    <property type="protein sequence ID" value="PIN14009.1"/>
    <property type="molecule type" value="Genomic_DNA"/>
</dbReference>
<feature type="compositionally biased region" description="Low complexity" evidence="5">
    <location>
        <begin position="214"/>
        <end position="228"/>
    </location>
</feature>
<comment type="caution">
    <text evidence="7">The sequence shown here is derived from an EMBL/GenBank/DDBJ whole genome shotgun (WGS) entry which is preliminary data.</text>
</comment>
<dbReference type="GO" id="GO:0045892">
    <property type="term" value="P:negative regulation of DNA-templated transcription"/>
    <property type="evidence" value="ECO:0007669"/>
    <property type="project" value="TreeGrafter"/>
</dbReference>
<feature type="compositionally biased region" description="Polar residues" evidence="5">
    <location>
        <begin position="159"/>
        <end position="188"/>
    </location>
</feature>
<dbReference type="AlphaFoldDB" id="A0A2G9H923"/>
<keyword evidence="3 4" id="KW-0539">Nucleus</keyword>
<dbReference type="PANTHER" id="PTHR31413:SF15">
    <property type="entry name" value="NINJA-FAMILY PROTEIN"/>
    <property type="match status" value="1"/>
</dbReference>
<dbReference type="OrthoDB" id="667358at2759"/>
<evidence type="ECO:0000256" key="4">
    <source>
        <dbReference type="RuleBase" id="RU369029"/>
    </source>
</evidence>
<dbReference type="Pfam" id="PF16135">
    <property type="entry name" value="TDBD"/>
    <property type="match status" value="1"/>
</dbReference>
<reference evidence="8" key="1">
    <citation type="journal article" date="2018" name="Gigascience">
        <title>Genome assembly of the Pink Ipe (Handroanthus impetiginosus, Bignoniaceae), a highly valued, ecologically keystone Neotropical timber forest tree.</title>
        <authorList>
            <person name="Silva-Junior O.B."/>
            <person name="Grattapaglia D."/>
            <person name="Novaes E."/>
            <person name="Collevatti R.G."/>
        </authorList>
    </citation>
    <scope>NUCLEOTIDE SEQUENCE [LARGE SCALE GENOMIC DNA]</scope>
    <source>
        <strain evidence="8">cv. UFG-1</strain>
    </source>
</reference>
<feature type="domain" description="Tify" evidence="6">
    <location>
        <begin position="283"/>
        <end position="315"/>
    </location>
</feature>
<dbReference type="InterPro" id="IPR032308">
    <property type="entry name" value="TDBD"/>
</dbReference>
<evidence type="ECO:0000256" key="1">
    <source>
        <dbReference type="ARBA" id="ARBA00004123"/>
    </source>
</evidence>
<dbReference type="GO" id="GO:0005634">
    <property type="term" value="C:nucleus"/>
    <property type="evidence" value="ECO:0007669"/>
    <property type="project" value="UniProtKB-SubCell"/>
</dbReference>
<dbReference type="InterPro" id="IPR031307">
    <property type="entry name" value="Ninja_fam"/>
</dbReference>
<dbReference type="GO" id="GO:0007165">
    <property type="term" value="P:signal transduction"/>
    <property type="evidence" value="ECO:0007669"/>
    <property type="project" value="InterPro"/>
</dbReference>
<feature type="region of interest" description="Disordered" evidence="5">
    <location>
        <begin position="159"/>
        <end position="251"/>
    </location>
</feature>
<evidence type="ECO:0000259" key="6">
    <source>
        <dbReference type="Pfam" id="PF16135"/>
    </source>
</evidence>
<dbReference type="PANTHER" id="PTHR31413">
    <property type="entry name" value="AFP HOMOLOG 2"/>
    <property type="match status" value="1"/>
</dbReference>
<evidence type="ECO:0000256" key="5">
    <source>
        <dbReference type="SAM" id="MobiDB-lite"/>
    </source>
</evidence>
<proteinExistence type="inferred from homology"/>
<feature type="compositionally biased region" description="Basic and acidic residues" evidence="5">
    <location>
        <begin position="199"/>
        <end position="209"/>
    </location>
</feature>
<organism evidence="7 8">
    <name type="scientific">Handroanthus impetiginosus</name>
    <dbReference type="NCBI Taxonomy" id="429701"/>
    <lineage>
        <taxon>Eukaryota</taxon>
        <taxon>Viridiplantae</taxon>
        <taxon>Streptophyta</taxon>
        <taxon>Embryophyta</taxon>
        <taxon>Tracheophyta</taxon>
        <taxon>Spermatophyta</taxon>
        <taxon>Magnoliopsida</taxon>
        <taxon>eudicotyledons</taxon>
        <taxon>Gunneridae</taxon>
        <taxon>Pentapetalae</taxon>
        <taxon>asterids</taxon>
        <taxon>lamiids</taxon>
        <taxon>Lamiales</taxon>
        <taxon>Bignoniaceae</taxon>
        <taxon>Crescentiina</taxon>
        <taxon>Tabebuia alliance</taxon>
        <taxon>Handroanthus</taxon>
    </lineage>
</organism>
<protein>
    <recommendedName>
        <fullName evidence="4">Ninja-family protein</fullName>
    </recommendedName>
    <alternativeName>
        <fullName evidence="4">ABI-binding protein</fullName>
    </alternativeName>
</protein>
<comment type="subcellular location">
    <subcellularLocation>
        <location evidence="1 4">Nucleus</location>
    </subcellularLocation>
</comment>
<sequence length="326" mass="35828">MGKECEENGDEFELSLELSIGGSYGRSEGKIGDKNNNINENNYNNDGILRSDFCYGFGDEILDLQRRKEIQAMKRQEARKKREEKLKKSRGLNSNFVEDGLCLEAQKFQGRVQDREIREKDGFSEELGRKKLENNELNLSLFTTENGFSECPFGVSSNNKSLEQTSSAVSDSQKGGSNSDVGSHSRNASVHLESNESSSYRESEQDLVRPPKPSSSNPQSSRSRSNPNTYIDQTNNTCSTSASDTSGGLNIAGPIPRMPCVSTTGNGPNGKTINGFLYKYTNTEVKILCVCHGRSFSPAEFVEHAGGVDIALPLRHIIVVPIAFGC</sequence>
<dbReference type="STRING" id="429701.A0A2G9H923"/>
<keyword evidence="8" id="KW-1185">Reference proteome</keyword>
<dbReference type="Proteomes" id="UP000231279">
    <property type="component" value="Unassembled WGS sequence"/>
</dbReference>
<gene>
    <name evidence="7" type="ORF">CDL12_13356</name>
</gene>
<evidence type="ECO:0000256" key="3">
    <source>
        <dbReference type="ARBA" id="ARBA00023242"/>
    </source>
</evidence>
<evidence type="ECO:0000313" key="8">
    <source>
        <dbReference type="Proteomes" id="UP000231279"/>
    </source>
</evidence>
<accession>A0A2G9H923</accession>
<comment type="similarity">
    <text evidence="2 4">Belongs to the Ninja family.</text>
</comment>
<evidence type="ECO:0000313" key="7">
    <source>
        <dbReference type="EMBL" id="PIN14009.1"/>
    </source>
</evidence>